<evidence type="ECO:0000256" key="1">
    <source>
        <dbReference type="ARBA" id="ARBA00022801"/>
    </source>
</evidence>
<feature type="domain" description="BD-FAE-like" evidence="3">
    <location>
        <begin position="67"/>
        <end position="261"/>
    </location>
</feature>
<dbReference type="NCBIfam" id="TIGR01409">
    <property type="entry name" value="TAT_signal_seq"/>
    <property type="match status" value="1"/>
</dbReference>
<dbReference type="InterPro" id="IPR006311">
    <property type="entry name" value="TAT_signal"/>
</dbReference>
<dbReference type="EMBL" id="BJYS01000020">
    <property type="protein sequence ID" value="GEO05125.1"/>
    <property type="molecule type" value="Genomic_DNA"/>
</dbReference>
<dbReference type="RefSeq" id="WP_146898534.1">
    <property type="nucleotide sequence ID" value="NZ_BJYS01000020.1"/>
</dbReference>
<proteinExistence type="predicted"/>
<dbReference type="InterPro" id="IPR029058">
    <property type="entry name" value="AB_hydrolase_fold"/>
</dbReference>
<gene>
    <name evidence="4" type="ORF">AAE02nite_27890</name>
</gene>
<dbReference type="GO" id="GO:0016787">
    <property type="term" value="F:hydrolase activity"/>
    <property type="evidence" value="ECO:0007669"/>
    <property type="project" value="UniProtKB-KW"/>
</dbReference>
<sequence>MASKNRRQFLKDSTLLVGALGLASVPAAVAASRTQNPKPKIVRKTINLWADKSPNNQVHEKFGRPRLELYIPEGTATQKRAAIVVCPGGGYRNLAPHEGQPLAELFAAQGIVGAVLTYHISPEKHTLPYADACRAIRLLRNQAAELNIDATRVGIMGFSAGGHLAATVATQPELFKDPQDNLAGKVSARPDRVILGYPVISFQEFAHKGSAEALLGKNADEKLLQQFSNDQQVTAQNPPAFLFHTADDAGVPVENSLRFAAACSKHKVPFALHVYPHGRHGVGMALDNPALKSWTTLLVDWLAEWSLPQKG</sequence>
<keyword evidence="2" id="KW-0732">Signal</keyword>
<evidence type="ECO:0000259" key="3">
    <source>
        <dbReference type="Pfam" id="PF20434"/>
    </source>
</evidence>
<dbReference type="PANTHER" id="PTHR48081:SF6">
    <property type="entry name" value="PEPTIDASE S9 PROLYL OLIGOPEPTIDASE CATALYTIC DOMAIN-CONTAINING PROTEIN"/>
    <property type="match status" value="1"/>
</dbReference>
<keyword evidence="1" id="KW-0378">Hydrolase</keyword>
<dbReference type="SUPFAM" id="SSF53474">
    <property type="entry name" value="alpha/beta-Hydrolases"/>
    <property type="match status" value="1"/>
</dbReference>
<organism evidence="4 5">
    <name type="scientific">Adhaeribacter aerolatus</name>
    <dbReference type="NCBI Taxonomy" id="670289"/>
    <lineage>
        <taxon>Bacteria</taxon>
        <taxon>Pseudomonadati</taxon>
        <taxon>Bacteroidota</taxon>
        <taxon>Cytophagia</taxon>
        <taxon>Cytophagales</taxon>
        <taxon>Hymenobacteraceae</taxon>
        <taxon>Adhaeribacter</taxon>
    </lineage>
</organism>
<reference evidence="4 5" key="1">
    <citation type="submission" date="2019-07" db="EMBL/GenBank/DDBJ databases">
        <title>Whole genome shotgun sequence of Adhaeribacter aerolatus NBRC 106133.</title>
        <authorList>
            <person name="Hosoyama A."/>
            <person name="Uohara A."/>
            <person name="Ohji S."/>
            <person name="Ichikawa N."/>
        </authorList>
    </citation>
    <scope>NUCLEOTIDE SEQUENCE [LARGE SCALE GENOMIC DNA]</scope>
    <source>
        <strain evidence="4 5">NBRC 106133</strain>
    </source>
</reference>
<dbReference type="Proteomes" id="UP000321532">
    <property type="component" value="Unassembled WGS sequence"/>
</dbReference>
<evidence type="ECO:0000313" key="5">
    <source>
        <dbReference type="Proteomes" id="UP000321532"/>
    </source>
</evidence>
<dbReference type="PROSITE" id="PS51318">
    <property type="entry name" value="TAT"/>
    <property type="match status" value="1"/>
</dbReference>
<dbReference type="InterPro" id="IPR049492">
    <property type="entry name" value="BD-FAE-like_dom"/>
</dbReference>
<feature type="chain" id="PRO_5022071000" evidence="2">
    <location>
        <begin position="31"/>
        <end position="311"/>
    </location>
</feature>
<evidence type="ECO:0000313" key="4">
    <source>
        <dbReference type="EMBL" id="GEO05125.1"/>
    </source>
</evidence>
<dbReference type="Gene3D" id="3.40.50.1820">
    <property type="entry name" value="alpha/beta hydrolase"/>
    <property type="match status" value="1"/>
</dbReference>
<keyword evidence="5" id="KW-1185">Reference proteome</keyword>
<comment type="caution">
    <text evidence="4">The sequence shown here is derived from an EMBL/GenBank/DDBJ whole genome shotgun (WGS) entry which is preliminary data.</text>
</comment>
<feature type="signal peptide" evidence="2">
    <location>
        <begin position="1"/>
        <end position="30"/>
    </location>
</feature>
<dbReference type="PANTHER" id="PTHR48081">
    <property type="entry name" value="AB HYDROLASE SUPERFAMILY PROTEIN C4A8.06C"/>
    <property type="match status" value="1"/>
</dbReference>
<dbReference type="Pfam" id="PF20434">
    <property type="entry name" value="BD-FAE"/>
    <property type="match status" value="1"/>
</dbReference>
<dbReference type="OrthoDB" id="9794725at2"/>
<protein>
    <submittedName>
        <fullName evidence="4">Acetylesterase</fullName>
    </submittedName>
</protein>
<dbReference type="InterPro" id="IPR050300">
    <property type="entry name" value="GDXG_lipolytic_enzyme"/>
</dbReference>
<dbReference type="InterPro" id="IPR019546">
    <property type="entry name" value="TAT_signal_bac_arc"/>
</dbReference>
<dbReference type="AlphaFoldDB" id="A0A512AZH7"/>
<accession>A0A512AZH7</accession>
<name>A0A512AZH7_9BACT</name>
<evidence type="ECO:0000256" key="2">
    <source>
        <dbReference type="SAM" id="SignalP"/>
    </source>
</evidence>